<dbReference type="PANTHER" id="PTHR10199">
    <property type="entry name" value="THROMBOSPONDIN"/>
    <property type="match status" value="1"/>
</dbReference>
<dbReference type="Pfam" id="PF02412">
    <property type="entry name" value="TSP_3"/>
    <property type="match status" value="6"/>
</dbReference>
<dbReference type="OrthoDB" id="9813435at2"/>
<dbReference type="InterPro" id="IPR017897">
    <property type="entry name" value="Thrombospondin_3_rpt"/>
</dbReference>
<sequence length="1070" mass="112737">MMRRADADQCPVPSGLTKLRTLLWIGVCGLSACAHTPKPDADGAGANSAVRSPAPVTATADLGQPMSVQTEALAVQQSNGSAQYQRLFPARTDTQPQFQVPHARWPVLPGTRGRGNASAPERVQGGGAAVAEATAGSPSDRPTAVGDAAKIVGSIAPKFDSIAFDDNGTLNDGFRFIPADAHAAAGPNHVVAVSNVTLKIHRKSDGQVQLQTGLQDFFAGLGSQRPSTYTFDPRVLFDPFENRFVVLTLEVLSQANGDATDSSFLFVAVSDDADPNGVWRMARINTKLTISSTPGWLDYPGFGIDEDALYVTGNYFDFTVGNYLDSRLWILNKGVSGGLYSGGTVVARQFDPEPTLADSAPVMPARMLSAGPGTVGTWLAAYSGFATTGGVEQINTIRIDNPLNTSPTFTSALENVADIDQSFTVDFPNAPQPGSVAGLDPGDRRMLDVVWHNNRLSMVFNVLPPASQSNANQNTAYWLQLDTSVLNNLSVAQRGQIGGEDLGSSVHTFYPSIATNQFGHLAISFAASSTNLNPGAYVVTRRPTDSNNTVSSSQTLRAGLDTYLRTFGGNRNRWGDYSATMVDPTDQCFWSFNLWSNTNGTVISGEDGRWSTTAGRLCTCEGTESTGDGDFDGWCNSLDNCDLISNRDQLDPDSDTVGTACDNCPNAANTNQADGDNDQVGTVCDNCSTVANTNQANADADARGDVCDNCVNVANNDQINSDADSVGDACDNCRLISNQNQSNLDFDQLGDACDNCPFAANNDQLNSDTDGLGNACDNCPLVTNQSQINSDSDLLGDACDNCISVANASQTNSDSDLLGDACDNCDLISNPDQADGDGDLVGTACDNCPAAGNTNQTNSDGDPLGDVCDNCVTVTNPDQLNTDMDSLGDACDGDDDNDAVPDGTDNCPLVPNLNQTNTDGANDGGDACDPDDDNDTVLDGVDNCPLIVNLNQANADGDALGDVCDPDDDNDGFQDASDNCPLVSNVDQLDDDGDLRGNVCDNCPAISNADQADRDLDQRGNVCDNCPFAANPSQQDDDGDLIGNVCDFCPNEFSNQCYVFGDGYEDPLTL</sequence>
<evidence type="ECO:0000313" key="4">
    <source>
        <dbReference type="Proteomes" id="UP000241074"/>
    </source>
</evidence>
<evidence type="ECO:0008006" key="5">
    <source>
        <dbReference type="Google" id="ProtNLM"/>
    </source>
</evidence>
<dbReference type="GO" id="GO:0005509">
    <property type="term" value="F:calcium ion binding"/>
    <property type="evidence" value="ECO:0007669"/>
    <property type="project" value="InterPro"/>
</dbReference>
<dbReference type="PROSITE" id="PS51257">
    <property type="entry name" value="PROKAR_LIPOPROTEIN"/>
    <property type="match status" value="1"/>
</dbReference>
<evidence type="ECO:0000256" key="2">
    <source>
        <dbReference type="ARBA" id="ARBA00022837"/>
    </source>
</evidence>
<keyword evidence="2" id="KW-0106">Calcium</keyword>
<keyword evidence="1" id="KW-0732">Signal</keyword>
<dbReference type="EMBL" id="CP027860">
    <property type="protein sequence ID" value="AVP96716.1"/>
    <property type="molecule type" value="Genomic_DNA"/>
</dbReference>
<gene>
    <name evidence="3" type="ORF">C7S18_05650</name>
</gene>
<proteinExistence type="predicted"/>
<reference evidence="3 4" key="1">
    <citation type="submission" date="2018-03" db="EMBL/GenBank/DDBJ databases">
        <title>Ahniella affigens gen. nov., sp. nov., a gammaproteobacterium isolated from sandy soil near a stream.</title>
        <authorList>
            <person name="Ko Y."/>
            <person name="Kim J.-H."/>
        </authorList>
    </citation>
    <scope>NUCLEOTIDE SEQUENCE [LARGE SCALE GENOMIC DNA]</scope>
    <source>
        <strain evidence="3 4">D13</strain>
    </source>
</reference>
<name>A0A2P1PPF2_9GAMM</name>
<organism evidence="3 4">
    <name type="scientific">Ahniella affigens</name>
    <dbReference type="NCBI Taxonomy" id="2021234"/>
    <lineage>
        <taxon>Bacteria</taxon>
        <taxon>Pseudomonadati</taxon>
        <taxon>Pseudomonadota</taxon>
        <taxon>Gammaproteobacteria</taxon>
        <taxon>Lysobacterales</taxon>
        <taxon>Rhodanobacteraceae</taxon>
        <taxon>Ahniella</taxon>
    </lineage>
</organism>
<evidence type="ECO:0000313" key="3">
    <source>
        <dbReference type="EMBL" id="AVP96716.1"/>
    </source>
</evidence>
<protein>
    <recommendedName>
        <fullName evidence="5">Cartilage oligomeric matrix protein</fullName>
    </recommendedName>
</protein>
<dbReference type="RefSeq" id="WP_106890644.1">
    <property type="nucleotide sequence ID" value="NZ_CP027860.1"/>
</dbReference>
<dbReference type="AlphaFoldDB" id="A0A2P1PPF2"/>
<keyword evidence="4" id="KW-1185">Reference proteome</keyword>
<dbReference type="Gene3D" id="4.10.1080.10">
    <property type="entry name" value="TSP type-3 repeat"/>
    <property type="match status" value="4"/>
</dbReference>
<dbReference type="FunFam" id="4.10.1080.10:FF:000001">
    <property type="entry name" value="Thrombospondin 3"/>
    <property type="match status" value="1"/>
</dbReference>
<reference evidence="3 4" key="2">
    <citation type="submission" date="2018-03" db="EMBL/GenBank/DDBJ databases">
        <authorList>
            <person name="Keele B.F."/>
        </authorList>
    </citation>
    <scope>NUCLEOTIDE SEQUENCE [LARGE SCALE GENOMIC DNA]</scope>
    <source>
        <strain evidence="3 4">D13</strain>
    </source>
</reference>
<dbReference type="PROSITE" id="PS51234">
    <property type="entry name" value="TSP3"/>
    <property type="match status" value="2"/>
</dbReference>
<dbReference type="SUPFAM" id="SSF103647">
    <property type="entry name" value="TSP type-3 repeat"/>
    <property type="match status" value="2"/>
</dbReference>
<dbReference type="Proteomes" id="UP000241074">
    <property type="component" value="Chromosome"/>
</dbReference>
<dbReference type="GO" id="GO:0007155">
    <property type="term" value="P:cell adhesion"/>
    <property type="evidence" value="ECO:0007669"/>
    <property type="project" value="InterPro"/>
</dbReference>
<dbReference type="InterPro" id="IPR028974">
    <property type="entry name" value="TSP_type-3_rpt"/>
</dbReference>
<accession>A0A2P1PPF2</accession>
<dbReference type="InterPro" id="IPR003367">
    <property type="entry name" value="Thrombospondin_3-like_rpt"/>
</dbReference>
<dbReference type="KEGG" id="xba:C7S18_05650"/>
<evidence type="ECO:0000256" key="1">
    <source>
        <dbReference type="ARBA" id="ARBA00022729"/>
    </source>
</evidence>